<dbReference type="Gene3D" id="3.30.70.940">
    <property type="entry name" value="NusG, N-terminal domain"/>
    <property type="match status" value="1"/>
</dbReference>
<feature type="region of interest" description="Disordered" evidence="1">
    <location>
        <begin position="113"/>
        <end position="134"/>
    </location>
</feature>
<dbReference type="InterPro" id="IPR039659">
    <property type="entry name" value="SPT5"/>
</dbReference>
<dbReference type="GO" id="GO:0006368">
    <property type="term" value="P:transcription elongation by RNA polymerase II"/>
    <property type="evidence" value="ECO:0007669"/>
    <property type="project" value="TreeGrafter"/>
</dbReference>
<accession>A0A9P6BC43</accession>
<gene>
    <name evidence="3" type="ORF">CPB83DRAFT_900933</name>
</gene>
<dbReference type="GO" id="GO:0006357">
    <property type="term" value="P:regulation of transcription by RNA polymerase II"/>
    <property type="evidence" value="ECO:0007669"/>
    <property type="project" value="InterPro"/>
</dbReference>
<organism evidence="3 4">
    <name type="scientific">Crepidotus variabilis</name>
    <dbReference type="NCBI Taxonomy" id="179855"/>
    <lineage>
        <taxon>Eukaryota</taxon>
        <taxon>Fungi</taxon>
        <taxon>Dikarya</taxon>
        <taxon>Basidiomycota</taxon>
        <taxon>Agaricomycotina</taxon>
        <taxon>Agaricomycetes</taxon>
        <taxon>Agaricomycetidae</taxon>
        <taxon>Agaricales</taxon>
        <taxon>Agaricineae</taxon>
        <taxon>Crepidotaceae</taxon>
        <taxon>Crepidotus</taxon>
    </lineage>
</organism>
<dbReference type="OrthoDB" id="3057978at2759"/>
<dbReference type="GO" id="GO:0003729">
    <property type="term" value="F:mRNA binding"/>
    <property type="evidence" value="ECO:0007669"/>
    <property type="project" value="TreeGrafter"/>
</dbReference>
<evidence type="ECO:0000313" key="3">
    <source>
        <dbReference type="EMBL" id="KAF9521255.1"/>
    </source>
</evidence>
<feature type="non-terminal residue" evidence="3">
    <location>
        <position position="455"/>
    </location>
</feature>
<dbReference type="Pfam" id="PF03439">
    <property type="entry name" value="Spt5-NGN"/>
    <property type="match status" value="1"/>
</dbReference>
<comment type="caution">
    <text evidence="3">The sequence shown here is derived from an EMBL/GenBank/DDBJ whole genome shotgun (WGS) entry which is preliminary data.</text>
</comment>
<dbReference type="GO" id="GO:0032044">
    <property type="term" value="C:DSIF complex"/>
    <property type="evidence" value="ECO:0007669"/>
    <property type="project" value="TreeGrafter"/>
</dbReference>
<sequence length="455" mass="51668">MSSPLCNDERPPKRPRLEYGNVSTHLLKLIYDDNILQNPFVDVKAQVEYDEGDSVSEGLDNDFIDHNQLDDLDEPEQPHHAVLALRMEEDSKVEEDRDRALIERARQRAFLDRPQRAVTASTSSATPLPPIEWDFPGMSADNANLERVRQYARRVQAAGEKDEEGGSGTNMLSLPRHTDIWEVRCQVGLEESTVYSLHKSQPYGLLSAFTVPKYPGRVYIEARSGNDVSNIISTSRNLSLKHSKLVPQGVITDLLEVSTPRDRTLSGWVRIRGNTPLTAPFVNDLAYLHDLPAHFVLWLVPRHGPCEPGSRPAQSLPNLAYDDVPLPRPPKGVLVDSRGYWGFKARDRRLYCLIPSFPSLAEVNFMEHCLAVPRRLVDSTIDTLRQMSFQRNDRVVVEEQPFQGLSGTIVDIVENRFLVFLPSQDFEEYFYSQQLRKDFRVGDTVSFKDGAGKKW</sequence>
<dbReference type="EMBL" id="MU158197">
    <property type="protein sequence ID" value="KAF9521255.1"/>
    <property type="molecule type" value="Genomic_DNA"/>
</dbReference>
<proteinExistence type="predicted"/>
<feature type="domain" description="NGN" evidence="2">
    <location>
        <begin position="180"/>
        <end position="248"/>
    </location>
</feature>
<dbReference type="Proteomes" id="UP000807306">
    <property type="component" value="Unassembled WGS sequence"/>
</dbReference>
<dbReference type="GO" id="GO:0032784">
    <property type="term" value="P:regulation of DNA-templated transcription elongation"/>
    <property type="evidence" value="ECO:0007669"/>
    <property type="project" value="InterPro"/>
</dbReference>
<dbReference type="InterPro" id="IPR036735">
    <property type="entry name" value="NGN_dom_sf"/>
</dbReference>
<dbReference type="InterPro" id="IPR005100">
    <property type="entry name" value="NGN-domain"/>
</dbReference>
<evidence type="ECO:0000313" key="4">
    <source>
        <dbReference type="Proteomes" id="UP000807306"/>
    </source>
</evidence>
<reference evidence="3" key="1">
    <citation type="submission" date="2020-11" db="EMBL/GenBank/DDBJ databases">
        <authorList>
            <consortium name="DOE Joint Genome Institute"/>
            <person name="Ahrendt S."/>
            <person name="Riley R."/>
            <person name="Andreopoulos W."/>
            <person name="Labutti K."/>
            <person name="Pangilinan J."/>
            <person name="Ruiz-Duenas F.J."/>
            <person name="Barrasa J.M."/>
            <person name="Sanchez-Garcia M."/>
            <person name="Camarero S."/>
            <person name="Miyauchi S."/>
            <person name="Serrano A."/>
            <person name="Linde D."/>
            <person name="Babiker R."/>
            <person name="Drula E."/>
            <person name="Ayuso-Fernandez I."/>
            <person name="Pacheco R."/>
            <person name="Padilla G."/>
            <person name="Ferreira P."/>
            <person name="Barriuso J."/>
            <person name="Kellner H."/>
            <person name="Castanera R."/>
            <person name="Alfaro M."/>
            <person name="Ramirez L."/>
            <person name="Pisabarro A.G."/>
            <person name="Kuo A."/>
            <person name="Tritt A."/>
            <person name="Lipzen A."/>
            <person name="He G."/>
            <person name="Yan M."/>
            <person name="Ng V."/>
            <person name="Cullen D."/>
            <person name="Martin F."/>
            <person name="Rosso M.-N."/>
            <person name="Henrissat B."/>
            <person name="Hibbett D."/>
            <person name="Martinez A.T."/>
            <person name="Grigoriev I.V."/>
        </authorList>
    </citation>
    <scope>NUCLEOTIDE SEQUENCE</scope>
    <source>
        <strain evidence="3">CBS 506.95</strain>
    </source>
</reference>
<protein>
    <recommendedName>
        <fullName evidence="2">NGN domain-containing protein</fullName>
    </recommendedName>
</protein>
<keyword evidence="4" id="KW-1185">Reference proteome</keyword>
<dbReference type="PANTHER" id="PTHR11125:SF7">
    <property type="entry name" value="TRANSCRIPTION ELONGATION FACTOR SPT5"/>
    <property type="match status" value="1"/>
</dbReference>
<dbReference type="PANTHER" id="PTHR11125">
    <property type="entry name" value="SUPPRESSOR OF TY 5"/>
    <property type="match status" value="1"/>
</dbReference>
<evidence type="ECO:0000256" key="1">
    <source>
        <dbReference type="SAM" id="MobiDB-lite"/>
    </source>
</evidence>
<name>A0A9P6BC43_9AGAR</name>
<evidence type="ECO:0000259" key="2">
    <source>
        <dbReference type="Pfam" id="PF03439"/>
    </source>
</evidence>
<dbReference type="AlphaFoldDB" id="A0A9P6BC43"/>